<feature type="compositionally biased region" description="Low complexity" evidence="1">
    <location>
        <begin position="88"/>
        <end position="132"/>
    </location>
</feature>
<feature type="compositionally biased region" description="Low complexity" evidence="1">
    <location>
        <begin position="8"/>
        <end position="25"/>
    </location>
</feature>
<reference evidence="2 3" key="1">
    <citation type="submission" date="2019-09" db="EMBL/GenBank/DDBJ databases">
        <authorList>
            <consortium name="DOE Joint Genome Institute"/>
            <person name="Mondo S.J."/>
            <person name="Navarro-Mendoza M.I."/>
            <person name="Perez-Arques C."/>
            <person name="Panchal S."/>
            <person name="Nicolas F.E."/>
            <person name="Ganguly P."/>
            <person name="Pangilinan J."/>
            <person name="Grigoriev I."/>
            <person name="Heitman J."/>
            <person name="Sanya K."/>
            <person name="Garre V."/>
        </authorList>
    </citation>
    <scope>NUCLEOTIDE SEQUENCE [LARGE SCALE GENOMIC DNA]</scope>
    <source>
        <strain evidence="2 3">MU402</strain>
    </source>
</reference>
<organism evidence="2 3">
    <name type="scientific">Mucor circinelloides f. lusitanicus</name>
    <name type="common">Mucor racemosus var. lusitanicus</name>
    <dbReference type="NCBI Taxonomy" id="29924"/>
    <lineage>
        <taxon>Eukaryota</taxon>
        <taxon>Fungi</taxon>
        <taxon>Fungi incertae sedis</taxon>
        <taxon>Mucoromycota</taxon>
        <taxon>Mucoromycotina</taxon>
        <taxon>Mucoromycetes</taxon>
        <taxon>Mucorales</taxon>
        <taxon>Mucorineae</taxon>
        <taxon>Mucoraceae</taxon>
        <taxon>Mucor</taxon>
    </lineage>
</organism>
<protein>
    <submittedName>
        <fullName evidence="2">Uncharacterized protein</fullName>
    </submittedName>
</protein>
<evidence type="ECO:0000313" key="3">
    <source>
        <dbReference type="Proteomes" id="UP000469890"/>
    </source>
</evidence>
<sequence length="207" mass="22788">MMLSLSQAKNNANTNTNSSKSNMFTNSTMRNQSQLQPHMHSQQVMSSTISLPLPNQQQQQQSPDLHQIPPSQIKHESLLHRLDKSTTIVNTNLPNPLPPTSSSSTPITLPSTSLSQPTPSATTSATALTPPVTHHKNTSTSAERAAQEVIDLGTFVRELEGETEFDRKQYHLDIGPLMESMGENPGFTQLGRGICERVLEGTKFNFR</sequence>
<comment type="caution">
    <text evidence="2">The sequence shown here is derived from an EMBL/GenBank/DDBJ whole genome shotgun (WGS) entry which is preliminary data.</text>
</comment>
<evidence type="ECO:0000256" key="1">
    <source>
        <dbReference type="SAM" id="MobiDB-lite"/>
    </source>
</evidence>
<feature type="region of interest" description="Disordered" evidence="1">
    <location>
        <begin position="1"/>
        <end position="25"/>
    </location>
</feature>
<dbReference type="AlphaFoldDB" id="A0A8H4BFG0"/>
<name>A0A8H4BFG0_MUCCL</name>
<evidence type="ECO:0000313" key="2">
    <source>
        <dbReference type="EMBL" id="KAF1801144.1"/>
    </source>
</evidence>
<feature type="region of interest" description="Disordered" evidence="1">
    <location>
        <begin position="88"/>
        <end position="144"/>
    </location>
</feature>
<gene>
    <name evidence="2" type="ORF">FB192DRAFT_1384317</name>
</gene>
<accession>A0A8H4BFG0</accession>
<dbReference type="Proteomes" id="UP000469890">
    <property type="component" value="Unassembled WGS sequence"/>
</dbReference>
<proteinExistence type="predicted"/>
<dbReference type="EMBL" id="JAAECE010000005">
    <property type="protein sequence ID" value="KAF1801144.1"/>
    <property type="molecule type" value="Genomic_DNA"/>
</dbReference>